<proteinExistence type="predicted"/>
<accession>A0A839HJ63</accession>
<organism evidence="2 3">
    <name type="scientific">Aquariibacter albus</name>
    <dbReference type="NCBI Taxonomy" id="2759899"/>
    <lineage>
        <taxon>Bacteria</taxon>
        <taxon>Pseudomonadati</taxon>
        <taxon>Pseudomonadota</taxon>
        <taxon>Betaproteobacteria</taxon>
        <taxon>Burkholderiales</taxon>
        <taxon>Sphaerotilaceae</taxon>
        <taxon>Aquariibacter</taxon>
    </lineage>
</organism>
<dbReference type="PANTHER" id="PTHR43110">
    <property type="entry name" value="THIOL PEROXIDASE"/>
    <property type="match status" value="1"/>
</dbReference>
<dbReference type="GO" id="GO:0004601">
    <property type="term" value="F:peroxidase activity"/>
    <property type="evidence" value="ECO:0007669"/>
    <property type="project" value="UniProtKB-KW"/>
</dbReference>
<dbReference type="InterPro" id="IPR050455">
    <property type="entry name" value="Tpx_Peroxidase_subfamily"/>
</dbReference>
<evidence type="ECO:0000313" key="3">
    <source>
        <dbReference type="Proteomes" id="UP000586093"/>
    </source>
</evidence>
<keyword evidence="2" id="KW-0560">Oxidoreductase</keyword>
<evidence type="ECO:0000313" key="2">
    <source>
        <dbReference type="EMBL" id="MBB1162013.1"/>
    </source>
</evidence>
<name>A0A839HJ63_9BURK</name>
<dbReference type="PANTHER" id="PTHR43110:SF1">
    <property type="entry name" value="THIOL PEROXIDASE"/>
    <property type="match status" value="1"/>
</dbReference>
<dbReference type="Proteomes" id="UP000586093">
    <property type="component" value="Unassembled WGS sequence"/>
</dbReference>
<dbReference type="AlphaFoldDB" id="A0A839HJ63"/>
<evidence type="ECO:0000256" key="1">
    <source>
        <dbReference type="ARBA" id="ARBA00023284"/>
    </source>
</evidence>
<protein>
    <submittedName>
        <fullName evidence="2">Lipid hydroperoxide peroxidase</fullName>
    </submittedName>
</protein>
<gene>
    <name evidence="2" type="ORF">H4F90_08475</name>
</gene>
<dbReference type="Gene3D" id="3.40.30.10">
    <property type="entry name" value="Glutaredoxin"/>
    <property type="match status" value="1"/>
</dbReference>
<dbReference type="EMBL" id="JACIVI010000002">
    <property type="protein sequence ID" value="MBB1162013.1"/>
    <property type="molecule type" value="Genomic_DNA"/>
</dbReference>
<comment type="caution">
    <text evidence="2">The sequence shown here is derived from an EMBL/GenBank/DDBJ whole genome shotgun (WGS) entry which is preliminary data.</text>
</comment>
<dbReference type="RefSeq" id="WP_182663503.1">
    <property type="nucleotide sequence ID" value="NZ_JACIVI010000002.1"/>
</dbReference>
<reference evidence="2 3" key="1">
    <citation type="submission" date="2020-08" db="EMBL/GenBank/DDBJ databases">
        <title>Aquariorum lacteus gen. nov., sp. nov., a new member of the family Comamonadaceae, isolated from freshwater aquarium.</title>
        <authorList>
            <person name="Chun S.-J."/>
        </authorList>
    </citation>
    <scope>NUCLEOTIDE SEQUENCE [LARGE SCALE GENOMIC DNA]</scope>
    <source>
        <strain evidence="2 3">SJAQ100</strain>
    </source>
</reference>
<keyword evidence="1" id="KW-0676">Redox-active center</keyword>
<keyword evidence="3" id="KW-1185">Reference proteome</keyword>
<dbReference type="SUPFAM" id="SSF52833">
    <property type="entry name" value="Thioredoxin-like"/>
    <property type="match status" value="1"/>
</dbReference>
<keyword evidence="2" id="KW-0575">Peroxidase</keyword>
<dbReference type="InterPro" id="IPR036249">
    <property type="entry name" value="Thioredoxin-like_sf"/>
</dbReference>
<sequence length="201" mass="21294">MTRLTLHGAPVYTEGSLPPLGRRLPRLELCGRDLLEHPLDALPAVPTVLHVLPSLELPSCQAAHRAVWAAVAAQPGWQMVAISADLPFALARLAAADDARLHLRSCFRHPGWARSLGLDLVSGPLKGLPAQGLFVLDAGHRLRASELVRELSELPQLGLLQRAAEAQILPAGARPHRTAAGRCDATRATVVASTDVASVAA</sequence>